<reference evidence="11" key="1">
    <citation type="submission" date="2014-12" db="EMBL/GenBank/DDBJ databases">
        <title>Genome Sequence of Valsa Canker Pathogens Uncovers a Specific Adaption of Colonization on Woody Bark.</title>
        <authorList>
            <person name="Yin Z."/>
            <person name="Liu H."/>
            <person name="Gao X."/>
            <person name="Li Z."/>
            <person name="Song N."/>
            <person name="Ke X."/>
            <person name="Dai Q."/>
            <person name="Wu Y."/>
            <person name="Sun Y."/>
            <person name="Xu J.-R."/>
            <person name="Kang Z.K."/>
            <person name="Wang L."/>
            <person name="Huang L."/>
        </authorList>
    </citation>
    <scope>NUCLEOTIDE SEQUENCE [LARGE SCALE GENOMIC DNA]</scope>
    <source>
        <strain evidence="11">SXYL134</strain>
    </source>
</reference>
<dbReference type="Pfam" id="PF00324">
    <property type="entry name" value="AA_permease"/>
    <property type="match status" value="1"/>
</dbReference>
<evidence type="ECO:0000256" key="5">
    <source>
        <dbReference type="ARBA" id="ARBA00022989"/>
    </source>
</evidence>
<evidence type="ECO:0000256" key="3">
    <source>
        <dbReference type="ARBA" id="ARBA00022692"/>
    </source>
</evidence>
<dbReference type="InterPro" id="IPR004841">
    <property type="entry name" value="AA-permease/SLC12A_dom"/>
</dbReference>
<evidence type="ECO:0000256" key="1">
    <source>
        <dbReference type="ARBA" id="ARBA00004141"/>
    </source>
</evidence>
<dbReference type="GO" id="GO:0016020">
    <property type="term" value="C:membrane"/>
    <property type="evidence" value="ECO:0007669"/>
    <property type="project" value="UniProtKB-SubCell"/>
</dbReference>
<dbReference type="PIRSF" id="PIRSF006060">
    <property type="entry name" value="AA_transporter"/>
    <property type="match status" value="1"/>
</dbReference>
<evidence type="ECO:0000313" key="10">
    <source>
        <dbReference type="EMBL" id="KUI61077.1"/>
    </source>
</evidence>
<dbReference type="OrthoDB" id="3900342at2759"/>
<keyword evidence="5 8" id="KW-1133">Transmembrane helix</keyword>
<protein>
    <submittedName>
        <fullName evidence="10">General amino acid permease AGP3</fullName>
    </submittedName>
</protein>
<dbReference type="EMBL" id="KN714766">
    <property type="protein sequence ID" value="KUI61077.1"/>
    <property type="molecule type" value="Genomic_DNA"/>
</dbReference>
<name>A0A194VAM4_CYTMA</name>
<dbReference type="Proteomes" id="UP000078576">
    <property type="component" value="Unassembled WGS sequence"/>
</dbReference>
<keyword evidence="3 8" id="KW-0812">Transmembrane</keyword>
<dbReference type="STRING" id="694573.A0A194VAM4"/>
<evidence type="ECO:0000256" key="8">
    <source>
        <dbReference type="SAM" id="Phobius"/>
    </source>
</evidence>
<accession>A0A194VAM4</accession>
<feature type="transmembrane region" description="Helical" evidence="8">
    <location>
        <begin position="365"/>
        <end position="386"/>
    </location>
</feature>
<feature type="transmembrane region" description="Helical" evidence="8">
    <location>
        <begin position="78"/>
        <end position="98"/>
    </location>
</feature>
<evidence type="ECO:0000256" key="6">
    <source>
        <dbReference type="ARBA" id="ARBA00023136"/>
    </source>
</evidence>
<dbReference type="PANTHER" id="PTHR43341">
    <property type="entry name" value="AMINO ACID PERMEASE"/>
    <property type="match status" value="1"/>
</dbReference>
<evidence type="ECO:0000259" key="9">
    <source>
        <dbReference type="Pfam" id="PF00324"/>
    </source>
</evidence>
<sequence length="505" mass="56109">MSRSSQDQPPPFPGTTDITGAGGKELDVEKTDAVDVQEGIIIEDGLRRALKGRHVSLISLASVIGASCFYGFGYALYLSGPVGALIGFGIVGFMVWALMQSIGEVTTMFPIAGGFIEYWVPEEKFPLWGWILVFWVFFSCLTTLGVHIYGELEFYLGWFKIGALALCFFLSFLYNVGAFGTGYIGFRYWGAPYGPILHGIEGFGQVFVLASAYYVGTEIISLAAGETKDPRRAIPQGVNTVVYRILFVYMGLIFFQGIICPSNSPDLLNAHSTTASSPFTIAFTAGGWTWSADFINAIIVVAFISAVNGCIYVQSRALYSLALSGRAPKVFATTSKKGVPYVSILTSCLWGFLALMNLKVTAGQVFSYMTSVGGSAAYIAWAGIILTHLRVRSGMEKQGIDQSTYPFRAFGSIWIYRFNLFLNLFILFIQGFTAFESPFNWRSFIASYIMIPTSVVFFLGYKWYHNTRWVRLSEMDFSDRLVKDDSEDEKKKESRVARLVDRFRN</sequence>
<keyword evidence="4" id="KW-0029">Amino-acid transport</keyword>
<keyword evidence="2" id="KW-0813">Transport</keyword>
<evidence type="ECO:0000256" key="2">
    <source>
        <dbReference type="ARBA" id="ARBA00022448"/>
    </source>
</evidence>
<feature type="transmembrane region" description="Helical" evidence="8">
    <location>
        <begin position="407"/>
        <end position="429"/>
    </location>
</feature>
<feature type="transmembrane region" description="Helical" evidence="8">
    <location>
        <begin position="237"/>
        <end position="259"/>
    </location>
</feature>
<feature type="transmembrane region" description="Helical" evidence="8">
    <location>
        <begin position="206"/>
        <end position="225"/>
    </location>
</feature>
<dbReference type="Gene3D" id="1.20.1740.10">
    <property type="entry name" value="Amino acid/polyamine transporter I"/>
    <property type="match status" value="1"/>
</dbReference>
<dbReference type="InterPro" id="IPR004840">
    <property type="entry name" value="Amino_acid_permease_CS"/>
</dbReference>
<feature type="domain" description="Amino acid permease/ SLC12A" evidence="9">
    <location>
        <begin position="115"/>
        <end position="468"/>
    </location>
</feature>
<feature type="transmembrane region" description="Helical" evidence="8">
    <location>
        <begin position="127"/>
        <end position="149"/>
    </location>
</feature>
<proteinExistence type="predicted"/>
<gene>
    <name evidence="10" type="ORF">VP1G_08248</name>
</gene>
<feature type="region of interest" description="Disordered" evidence="7">
    <location>
        <begin position="1"/>
        <end position="23"/>
    </location>
</feature>
<dbReference type="PROSITE" id="PS00218">
    <property type="entry name" value="AMINO_ACID_PERMEASE_1"/>
    <property type="match status" value="1"/>
</dbReference>
<evidence type="ECO:0000256" key="7">
    <source>
        <dbReference type="SAM" id="MobiDB-lite"/>
    </source>
</evidence>
<keyword evidence="6 8" id="KW-0472">Membrane</keyword>
<dbReference type="AlphaFoldDB" id="A0A194VAM4"/>
<evidence type="ECO:0000313" key="11">
    <source>
        <dbReference type="Proteomes" id="UP000078576"/>
    </source>
</evidence>
<organism evidence="10 11">
    <name type="scientific">Cytospora mali</name>
    <name type="common">Apple Valsa canker fungus</name>
    <name type="synonym">Valsa mali</name>
    <dbReference type="NCBI Taxonomy" id="578113"/>
    <lineage>
        <taxon>Eukaryota</taxon>
        <taxon>Fungi</taxon>
        <taxon>Dikarya</taxon>
        <taxon>Ascomycota</taxon>
        <taxon>Pezizomycotina</taxon>
        <taxon>Sordariomycetes</taxon>
        <taxon>Sordariomycetidae</taxon>
        <taxon>Diaporthales</taxon>
        <taxon>Cytosporaceae</taxon>
        <taxon>Cytospora</taxon>
    </lineage>
</organism>
<keyword evidence="11" id="KW-1185">Reference proteome</keyword>
<dbReference type="InterPro" id="IPR050524">
    <property type="entry name" value="APC_YAT"/>
</dbReference>
<feature type="transmembrane region" description="Helical" evidence="8">
    <location>
        <begin position="294"/>
        <end position="319"/>
    </location>
</feature>
<dbReference type="GO" id="GO:0015171">
    <property type="term" value="F:amino acid transmembrane transporter activity"/>
    <property type="evidence" value="ECO:0007669"/>
    <property type="project" value="TreeGrafter"/>
</dbReference>
<evidence type="ECO:0000256" key="4">
    <source>
        <dbReference type="ARBA" id="ARBA00022970"/>
    </source>
</evidence>
<feature type="transmembrane region" description="Helical" evidence="8">
    <location>
        <begin position="55"/>
        <end position="72"/>
    </location>
</feature>
<comment type="subcellular location">
    <subcellularLocation>
        <location evidence="1">Membrane</location>
        <topology evidence="1">Multi-pass membrane protein</topology>
    </subcellularLocation>
</comment>
<feature type="transmembrane region" description="Helical" evidence="8">
    <location>
        <begin position="339"/>
        <end position="359"/>
    </location>
</feature>
<feature type="transmembrane region" description="Helical" evidence="8">
    <location>
        <begin position="441"/>
        <end position="461"/>
    </location>
</feature>
<dbReference type="PANTHER" id="PTHR43341:SF26">
    <property type="entry name" value="GENERAL AMINO ACID PERMEASE AGP3"/>
    <property type="match status" value="1"/>
</dbReference>
<feature type="transmembrane region" description="Helical" evidence="8">
    <location>
        <begin position="161"/>
        <end position="186"/>
    </location>
</feature>